<sequence>MHPEAKVDVSYKTTYEDCALPEGWKKVAHRSGLFCFQHESSGVIVWSQPYTLSPDPTTGSTSEDRVQNHRPPIEIFAAGCGMKQPNVNRSVKMVQAEAIIKRLVKASRRPQGGEDESDAPAEKSNNGQQPSRKRPLPEEFSDEGKAPPPAPRAKIYVNGFLLDDPVGRTAMEFLEDYSQQSLGAVPEYVETMSNDAATPYHCDVLINNKPYGHGMDTTKPLARQRAAEIALEALVPGFWATHKQTGNAHQVTNLAPATVDTTLAVPAAPSNASSSDNTPQSIEEFQALAIDDPRVFQGCLYFSIKTPAQLLTEFQTKNKGVAVNYANSTVIGNAAHKFKVIASVGPTTAEGFANNKKLAKQYAAQSLLAKLNPQVRTYHELVCLHENNVKQHAEHVKREKNNKISSKYGGNASNGPNNVANNNTSNNNSNYHYNSNNRSWNGCDNGYSNGHDSAAYMPQYVPPYTGQYDYSQGAATSYPGYGTAAYNYGSSGNDNYHSGQAASHGQGWQYSNPSVAASHPASYNAHGTAQGLTHAVVHGYHQAPASPGVLQQLKSELRKTLKH</sequence>
<accession>A0A6G0WWG8</accession>
<evidence type="ECO:0000259" key="3">
    <source>
        <dbReference type="PROSITE" id="PS50137"/>
    </source>
</evidence>
<evidence type="ECO:0000256" key="2">
    <source>
        <dbReference type="SAM" id="MobiDB-lite"/>
    </source>
</evidence>
<feature type="compositionally biased region" description="Low complexity" evidence="2">
    <location>
        <begin position="411"/>
        <end position="433"/>
    </location>
</feature>
<dbReference type="Gene3D" id="3.30.160.20">
    <property type="match status" value="2"/>
</dbReference>
<dbReference type="GO" id="GO:0070877">
    <property type="term" value="C:microprocessor complex"/>
    <property type="evidence" value="ECO:0007669"/>
    <property type="project" value="InterPro"/>
</dbReference>
<dbReference type="SMART" id="SM00358">
    <property type="entry name" value="DSRM"/>
    <property type="match status" value="2"/>
</dbReference>
<dbReference type="PANTHER" id="PTHR13482:SF3">
    <property type="entry name" value="MICROPROCESSOR COMPLEX SUBUNIT DGCR8"/>
    <property type="match status" value="1"/>
</dbReference>
<evidence type="ECO:0000313" key="4">
    <source>
        <dbReference type="EMBL" id="KAF0731824.1"/>
    </source>
</evidence>
<organism evidence="4 5">
    <name type="scientific">Aphanomyces euteiches</name>
    <dbReference type="NCBI Taxonomy" id="100861"/>
    <lineage>
        <taxon>Eukaryota</taxon>
        <taxon>Sar</taxon>
        <taxon>Stramenopiles</taxon>
        <taxon>Oomycota</taxon>
        <taxon>Saprolegniomycetes</taxon>
        <taxon>Saprolegniales</taxon>
        <taxon>Verrucalvaceae</taxon>
        <taxon>Aphanomyces</taxon>
    </lineage>
</organism>
<feature type="domain" description="DRBM" evidence="3">
    <location>
        <begin position="169"/>
        <end position="236"/>
    </location>
</feature>
<dbReference type="InterPro" id="IPR040375">
    <property type="entry name" value="DGCR8"/>
</dbReference>
<dbReference type="Gene3D" id="2.20.70.10">
    <property type="match status" value="1"/>
</dbReference>
<dbReference type="Proteomes" id="UP000481153">
    <property type="component" value="Unassembled WGS sequence"/>
</dbReference>
<reference evidence="4 5" key="1">
    <citation type="submission" date="2019-07" db="EMBL/GenBank/DDBJ databases">
        <title>Genomics analysis of Aphanomyces spp. identifies a new class of oomycete effector associated with host adaptation.</title>
        <authorList>
            <person name="Gaulin E."/>
        </authorList>
    </citation>
    <scope>NUCLEOTIDE SEQUENCE [LARGE SCALE GENOMIC DNA]</scope>
    <source>
        <strain evidence="4 5">ATCC 201684</strain>
    </source>
</reference>
<dbReference type="GO" id="GO:0031053">
    <property type="term" value="P:primary miRNA processing"/>
    <property type="evidence" value="ECO:0007669"/>
    <property type="project" value="InterPro"/>
</dbReference>
<feature type="region of interest" description="Disordered" evidence="2">
    <location>
        <begin position="104"/>
        <end position="153"/>
    </location>
</feature>
<dbReference type="InterPro" id="IPR014720">
    <property type="entry name" value="dsRBD_dom"/>
</dbReference>
<dbReference type="PROSITE" id="PS50137">
    <property type="entry name" value="DS_RBD"/>
    <property type="match status" value="2"/>
</dbReference>
<keyword evidence="5" id="KW-1185">Reference proteome</keyword>
<dbReference type="GO" id="GO:0020037">
    <property type="term" value="F:heme binding"/>
    <property type="evidence" value="ECO:0007669"/>
    <property type="project" value="InterPro"/>
</dbReference>
<dbReference type="GO" id="GO:0003725">
    <property type="term" value="F:double-stranded RNA binding"/>
    <property type="evidence" value="ECO:0007669"/>
    <property type="project" value="TreeGrafter"/>
</dbReference>
<dbReference type="PANTHER" id="PTHR13482">
    <property type="entry name" value="MICRORNA PROCESSOR COMPLEX SUBUNIT DGCR8"/>
    <property type="match status" value="1"/>
</dbReference>
<dbReference type="AlphaFoldDB" id="A0A6G0WWG8"/>
<dbReference type="GO" id="GO:0042802">
    <property type="term" value="F:identical protein binding"/>
    <property type="evidence" value="ECO:0007669"/>
    <property type="project" value="InterPro"/>
</dbReference>
<dbReference type="VEuPathDB" id="FungiDB:AeMF1_010545"/>
<proteinExistence type="predicted"/>
<dbReference type="SUPFAM" id="SSF54768">
    <property type="entry name" value="dsRNA-binding domain-like"/>
    <property type="match status" value="2"/>
</dbReference>
<gene>
    <name evidence="4" type="ORF">Ae201684_011122</name>
</gene>
<dbReference type="GO" id="GO:0070878">
    <property type="term" value="F:primary miRNA binding"/>
    <property type="evidence" value="ECO:0007669"/>
    <property type="project" value="TreeGrafter"/>
</dbReference>
<evidence type="ECO:0000313" key="5">
    <source>
        <dbReference type="Proteomes" id="UP000481153"/>
    </source>
</evidence>
<feature type="domain" description="DRBM" evidence="3">
    <location>
        <begin position="306"/>
        <end position="373"/>
    </location>
</feature>
<name>A0A6G0WWG8_9STRA</name>
<comment type="caution">
    <text evidence="4">The sequence shown here is derived from an EMBL/GenBank/DDBJ whole genome shotgun (WGS) entry which is preliminary data.</text>
</comment>
<feature type="region of interest" description="Disordered" evidence="2">
    <location>
        <begin position="398"/>
        <end position="433"/>
    </location>
</feature>
<protein>
    <recommendedName>
        <fullName evidence="3">DRBM domain-containing protein</fullName>
    </recommendedName>
</protein>
<dbReference type="EMBL" id="VJMJ01000140">
    <property type="protein sequence ID" value="KAF0731824.1"/>
    <property type="molecule type" value="Genomic_DNA"/>
</dbReference>
<evidence type="ECO:0000256" key="1">
    <source>
        <dbReference type="PROSITE-ProRule" id="PRU00266"/>
    </source>
</evidence>
<keyword evidence="1" id="KW-0694">RNA-binding</keyword>
<dbReference type="Pfam" id="PF00035">
    <property type="entry name" value="dsrm"/>
    <property type="match status" value="2"/>
</dbReference>